<protein>
    <submittedName>
        <fullName evidence="1">Uncharacterized protein</fullName>
    </submittedName>
</protein>
<sequence>MRRKAVYLFDSYGYRRTRISVKTRALVSELITEVCVLTQWHFHQDCIKQIRVPDKTLPEGFRRLKTTDFITNEMDNFEIVMDFGNNIQIFIYDENYRLMFQEFVIFNSSSQANLLKLLCDLHPQRLQPDRFLFMDSFCNGGFDVMSADNNIIKPNSIVSIVFMVSNERSASVTPCLTVPTALTRYLYNLEPSFNTKLQNWIDQSSFDQNYAEELAKTVGLALTEYHFRREPLKIEREVFLKYLFLKASVKCNDRVFTQLMLVLEQLCSLWHRQRRDRFSRLLNHQIRVMNQPIDEGPLITFKVFDCSGRSECTVTFNRPSYYNLFKCLTILCTKMSSSFESDSIHRIGIFHKGNMFDVTPEDVVRAEYEYFIQFKDRMIRCVIYDENYKFIFSAAFPFTGCSVEELLFLTQLKAEGQIRLDKLIRIEGVKTNGEIKALNRYHVPFGFSYMFIQMRDADSSIMDANAEFSPSNMFPNLTVDNIVNEFPVCMSFKTNATSGIDLSTEDSKLHVVDAISERLATAFRTRMPTLEETGTFLQWIFRYYSDVKAVLALEMANNLPASLASRILPVVAGIMKENEVKRYSFINKYMSEAVVVESNSVVNRAHNGESENLDESAGSLSLNTSEFVSQLDAQKNKDTVVYCISHEFIVIERFTLSSRVTASEVKTYICEKLHCNIGNIIDVKVAHETAYEVCVRPTNVKSAVGKGSVAIAVIYTGESEYIATADDMLEELPLPLRNKSLFEMLKYRSSAEEAREIIDVLEKGAVMEKRLRQIVVRTVVSEISSIVFGRRPRTKEYTLFLDTFLKQYGLFDQKQLFEYEGAGWGHPFLHSGNSIYQARQKSFLRAVQSVIGASKHVTTPNVRRSRVYAPRKRKADSTSSPFYCEVAEVLLHIVDQVVQNEELETCQLLSDMASSLYQPGSQEDTTTKKPHLKFNYSIPNA</sequence>
<reference evidence="1" key="1">
    <citation type="submission" date="2020-09" db="EMBL/GenBank/DDBJ databases">
        <authorList>
            <person name="Kikuchi T."/>
        </authorList>
    </citation>
    <scope>NUCLEOTIDE SEQUENCE</scope>
    <source>
        <strain evidence="1">SH1</strain>
    </source>
</reference>
<gene>
    <name evidence="1" type="ORF">BOKJ2_LOCUS3818</name>
</gene>
<evidence type="ECO:0000313" key="2">
    <source>
        <dbReference type="Proteomes" id="UP000614601"/>
    </source>
</evidence>
<name>A0A811K7I6_9BILA</name>
<proteinExistence type="predicted"/>
<accession>A0A811K7I6</accession>
<dbReference type="EMBL" id="CAJFCW020000002">
    <property type="protein sequence ID" value="CAG9094099.1"/>
    <property type="molecule type" value="Genomic_DNA"/>
</dbReference>
<dbReference type="Proteomes" id="UP000614601">
    <property type="component" value="Unassembled WGS sequence"/>
</dbReference>
<dbReference type="AlphaFoldDB" id="A0A811K7I6"/>
<dbReference type="EMBL" id="CAJFDH010000002">
    <property type="protein sequence ID" value="CAD5211686.1"/>
    <property type="molecule type" value="Genomic_DNA"/>
</dbReference>
<keyword evidence="2" id="KW-1185">Reference proteome</keyword>
<comment type="caution">
    <text evidence="1">The sequence shown here is derived from an EMBL/GenBank/DDBJ whole genome shotgun (WGS) entry which is preliminary data.</text>
</comment>
<dbReference type="OrthoDB" id="10498159at2759"/>
<dbReference type="Proteomes" id="UP000783686">
    <property type="component" value="Unassembled WGS sequence"/>
</dbReference>
<organism evidence="1 2">
    <name type="scientific">Bursaphelenchus okinawaensis</name>
    <dbReference type="NCBI Taxonomy" id="465554"/>
    <lineage>
        <taxon>Eukaryota</taxon>
        <taxon>Metazoa</taxon>
        <taxon>Ecdysozoa</taxon>
        <taxon>Nematoda</taxon>
        <taxon>Chromadorea</taxon>
        <taxon>Rhabditida</taxon>
        <taxon>Tylenchina</taxon>
        <taxon>Tylenchomorpha</taxon>
        <taxon>Aphelenchoidea</taxon>
        <taxon>Aphelenchoididae</taxon>
        <taxon>Bursaphelenchus</taxon>
    </lineage>
</organism>
<evidence type="ECO:0000313" key="1">
    <source>
        <dbReference type="EMBL" id="CAD5211686.1"/>
    </source>
</evidence>